<protein>
    <submittedName>
        <fullName evidence="3">PF07603 family protein</fullName>
    </submittedName>
</protein>
<evidence type="ECO:0000256" key="1">
    <source>
        <dbReference type="SAM" id="SignalP"/>
    </source>
</evidence>
<evidence type="ECO:0000313" key="4">
    <source>
        <dbReference type="Proteomes" id="UP000011988"/>
    </source>
</evidence>
<dbReference type="PANTHER" id="PTHR35812">
    <property type="entry name" value="LIPOPROTEIN"/>
    <property type="match status" value="1"/>
</dbReference>
<name>M6D5M4_9LEPT</name>
<gene>
    <name evidence="3" type="ORF">LEP1GSC194_2088</name>
</gene>
<dbReference type="AlphaFoldDB" id="M6D5M4"/>
<keyword evidence="1" id="KW-0732">Signal</keyword>
<dbReference type="InterPro" id="IPR011460">
    <property type="entry name" value="Lcl_C"/>
</dbReference>
<dbReference type="RefSeq" id="WP_020772621.1">
    <property type="nucleotide sequence ID" value="NZ_ANIK01000021.1"/>
</dbReference>
<proteinExistence type="predicted"/>
<comment type="caution">
    <text evidence="3">The sequence shown here is derived from an EMBL/GenBank/DDBJ whole genome shotgun (WGS) entry which is preliminary data.</text>
</comment>
<dbReference type="EMBL" id="ANIK01000021">
    <property type="protein sequence ID" value="EMJ96528.1"/>
    <property type="molecule type" value="Genomic_DNA"/>
</dbReference>
<evidence type="ECO:0000259" key="2">
    <source>
        <dbReference type="Pfam" id="PF07603"/>
    </source>
</evidence>
<dbReference type="Proteomes" id="UP000011988">
    <property type="component" value="Unassembled WGS sequence"/>
</dbReference>
<feature type="domain" description="Lcl C-terminal" evidence="2">
    <location>
        <begin position="43"/>
        <end position="166"/>
    </location>
</feature>
<dbReference type="OrthoDB" id="9813883at2"/>
<reference evidence="3 4" key="1">
    <citation type="submission" date="2013-01" db="EMBL/GenBank/DDBJ databases">
        <authorList>
            <person name="Harkins D.M."/>
            <person name="Durkin A.S."/>
            <person name="Brinkac L.M."/>
            <person name="Haft D.H."/>
            <person name="Selengut J.D."/>
            <person name="Sanka R."/>
            <person name="DePew J."/>
            <person name="Purushe J."/>
            <person name="Galloway R.L."/>
            <person name="Vinetz J.M."/>
            <person name="Sutton G.G."/>
            <person name="Nierman W.C."/>
            <person name="Fouts D.E."/>
        </authorList>
    </citation>
    <scope>NUCLEOTIDE SEQUENCE [LARGE SCALE GENOMIC DNA]</scope>
    <source>
        <strain evidence="3 4">79601</strain>
    </source>
</reference>
<dbReference type="PANTHER" id="PTHR35812:SF1">
    <property type="entry name" value="LIPOPROTEIN"/>
    <property type="match status" value="1"/>
</dbReference>
<sequence>MTAKITKKTTKNRKSLFAYKLILFFFGFTISVAAAPFVDNSDGTITDIGNALIWQKCTNNLSGATCATGGTNQLTWANALTYCNGLVLAGKTWRLPNVTELRSIVDHSSGTAPVINTAIFPGTVSQYYWTSSTYKLATSQAWAINFQSGFTAGTSSKSTTYYVRCVTSPP</sequence>
<feature type="signal peptide" evidence="1">
    <location>
        <begin position="1"/>
        <end position="33"/>
    </location>
</feature>
<feature type="chain" id="PRO_5004076682" evidence="1">
    <location>
        <begin position="34"/>
        <end position="170"/>
    </location>
</feature>
<dbReference type="Pfam" id="PF07603">
    <property type="entry name" value="Lcl_C"/>
    <property type="match status" value="1"/>
</dbReference>
<evidence type="ECO:0000313" key="3">
    <source>
        <dbReference type="EMBL" id="EMJ96528.1"/>
    </source>
</evidence>
<accession>M6D5M4</accession>
<organism evidence="3 4">
    <name type="scientific">Leptospira alstonii serovar Sichuan str. 79601</name>
    <dbReference type="NCBI Taxonomy" id="1218565"/>
    <lineage>
        <taxon>Bacteria</taxon>
        <taxon>Pseudomonadati</taxon>
        <taxon>Spirochaetota</taxon>
        <taxon>Spirochaetia</taxon>
        <taxon>Leptospirales</taxon>
        <taxon>Leptospiraceae</taxon>
        <taxon>Leptospira</taxon>
    </lineage>
</organism>